<dbReference type="EMBL" id="CBTN010000100">
    <property type="protein sequence ID" value="CDH60632.1"/>
    <property type="molecule type" value="Genomic_DNA"/>
</dbReference>
<dbReference type="OrthoDB" id="2251004at2759"/>
<dbReference type="Proteomes" id="UP000027586">
    <property type="component" value="Unassembled WGS sequence"/>
</dbReference>
<name>A0A068SFM8_9FUNG</name>
<reference evidence="2" key="1">
    <citation type="submission" date="2013-08" db="EMBL/GenBank/DDBJ databases">
        <title>Gene expansion shapes genome architecture in the human pathogen Lichtheimia corymbifera: an evolutionary genomics analysis in the ancient terrestrial Mucorales (Mucoromycotina).</title>
        <authorList>
            <person name="Schwartze V.U."/>
            <person name="Winter S."/>
            <person name="Shelest E."/>
            <person name="Marcet-Houben M."/>
            <person name="Horn F."/>
            <person name="Wehner S."/>
            <person name="Hoffmann K."/>
            <person name="Riege K."/>
            <person name="Sammeth M."/>
            <person name="Nowrousian M."/>
            <person name="Valiante V."/>
            <person name="Linde J."/>
            <person name="Jacobsen I.D."/>
            <person name="Marz M."/>
            <person name="Brakhage A.A."/>
            <person name="Gabaldon T."/>
            <person name="Bocker S."/>
            <person name="Voigt K."/>
        </authorList>
    </citation>
    <scope>NUCLEOTIDE SEQUENCE [LARGE SCALE GENOMIC DNA]</scope>
    <source>
        <strain evidence="2">FSU 9682</strain>
    </source>
</reference>
<feature type="region of interest" description="Disordered" evidence="1">
    <location>
        <begin position="286"/>
        <end position="335"/>
    </location>
</feature>
<accession>A0A068SFM8</accession>
<feature type="region of interest" description="Disordered" evidence="1">
    <location>
        <begin position="1"/>
        <end position="23"/>
    </location>
</feature>
<evidence type="ECO:0000313" key="2">
    <source>
        <dbReference type="EMBL" id="CDH60632.1"/>
    </source>
</evidence>
<dbReference type="AlphaFoldDB" id="A0A068SFM8"/>
<evidence type="ECO:0000313" key="3">
    <source>
        <dbReference type="Proteomes" id="UP000027586"/>
    </source>
</evidence>
<organism evidence="2 3">
    <name type="scientific">Lichtheimia corymbifera JMRC:FSU:9682</name>
    <dbReference type="NCBI Taxonomy" id="1263082"/>
    <lineage>
        <taxon>Eukaryota</taxon>
        <taxon>Fungi</taxon>
        <taxon>Fungi incertae sedis</taxon>
        <taxon>Mucoromycota</taxon>
        <taxon>Mucoromycotina</taxon>
        <taxon>Mucoromycetes</taxon>
        <taxon>Mucorales</taxon>
        <taxon>Lichtheimiaceae</taxon>
        <taxon>Lichtheimia</taxon>
    </lineage>
</organism>
<sequence length="335" mass="36847">MTLPATPHFPPKDGEPPDKKPTFASIVAPTRTTERLFTCGNQNAPNPWVRASAPHSLVYELTNIKISQTAFRSAARQSFPIADTCGLIIYKSGRRTIAGIGFNNQQLQSKHIDTPIKLPDDQIVQGNVPVPDTWEVVKVRLTNIPLLPLELLRKVILRSCNPYGHVLECGIYTEQGWFTGTGYAYLNRAPDNSPFPSNAKNETHAALMHTIHIQVVKSTDSTALTNSQSTKRQRATSPIENNSTNKAASFIPVKPLLCNEYKKMPQLSSLPPQADTAVSIISSPALSSIDDQPPAQPPTIDSDTSGSPPHTKEDDHLKDDHLKDDHLKDDHMDDT</sequence>
<feature type="region of interest" description="Disordered" evidence="1">
    <location>
        <begin position="219"/>
        <end position="243"/>
    </location>
</feature>
<feature type="compositionally biased region" description="Polar residues" evidence="1">
    <location>
        <begin position="299"/>
        <end position="308"/>
    </location>
</feature>
<evidence type="ECO:0000256" key="1">
    <source>
        <dbReference type="SAM" id="MobiDB-lite"/>
    </source>
</evidence>
<feature type="compositionally biased region" description="Basic and acidic residues" evidence="1">
    <location>
        <begin position="310"/>
        <end position="335"/>
    </location>
</feature>
<feature type="compositionally biased region" description="Basic and acidic residues" evidence="1">
    <location>
        <begin position="10"/>
        <end position="21"/>
    </location>
</feature>
<gene>
    <name evidence="2" type="ORF">LCOR_11413.1</name>
</gene>
<keyword evidence="3" id="KW-1185">Reference proteome</keyword>
<dbReference type="VEuPathDB" id="FungiDB:LCOR_11413.1"/>
<comment type="caution">
    <text evidence="2">The sequence shown here is derived from an EMBL/GenBank/DDBJ whole genome shotgun (WGS) entry which is preliminary data.</text>
</comment>
<proteinExistence type="predicted"/>
<protein>
    <submittedName>
        <fullName evidence="2">Uncharacterized protein</fullName>
    </submittedName>
</protein>